<dbReference type="GO" id="GO:0016891">
    <property type="term" value="F:RNA endonuclease activity producing 5'-phosphomonoesters, hydrolytic mechanism"/>
    <property type="evidence" value="ECO:0007669"/>
    <property type="project" value="TreeGrafter"/>
</dbReference>
<keyword evidence="9" id="KW-0614">Plasmid</keyword>
<dbReference type="SUPFAM" id="SSF56024">
    <property type="entry name" value="Phospholipase D/nuclease"/>
    <property type="match status" value="1"/>
</dbReference>
<evidence type="ECO:0000256" key="5">
    <source>
        <dbReference type="ARBA" id="ARBA00022963"/>
    </source>
</evidence>
<evidence type="ECO:0000313" key="10">
    <source>
        <dbReference type="Proteomes" id="UP000001035"/>
    </source>
</evidence>
<dbReference type="InterPro" id="IPR001736">
    <property type="entry name" value="PLipase_D/transphosphatidylase"/>
</dbReference>
<gene>
    <name evidence="9" type="ORF">pBCA036</name>
</gene>
<feature type="signal peptide" evidence="7">
    <location>
        <begin position="1"/>
        <end position="36"/>
    </location>
</feature>
<evidence type="ECO:0000256" key="7">
    <source>
        <dbReference type="SAM" id="SignalP"/>
    </source>
</evidence>
<dbReference type="GO" id="GO:0016042">
    <property type="term" value="P:lipid catabolic process"/>
    <property type="evidence" value="ECO:0007669"/>
    <property type="project" value="UniProtKB-KW"/>
</dbReference>
<keyword evidence="4" id="KW-0378">Hydrolase</keyword>
<dbReference type="Pfam" id="PF13091">
    <property type="entry name" value="PLDc_2"/>
    <property type="match status" value="1"/>
</dbReference>
<name>B4EQH3_BURCJ</name>
<comment type="similarity">
    <text evidence="2">Belongs to the phospholipase D family.</text>
</comment>
<dbReference type="AlphaFoldDB" id="B4EQH3"/>
<dbReference type="EC" id="3.1.4.4" evidence="3"/>
<reference evidence="9 10" key="1">
    <citation type="journal article" date="2009" name="J. Bacteriol.">
        <title>The genome of Burkholderia cenocepacia J2315, an epidemic pathogen of cystic fibrosis patients.</title>
        <authorList>
            <person name="Holden M.T."/>
            <person name="Seth-Smith H.M."/>
            <person name="Crossman L.C."/>
            <person name="Sebaihia M."/>
            <person name="Bentley S.D."/>
            <person name="Cerdeno-Tarraga A.M."/>
            <person name="Thomson N.R."/>
            <person name="Bason N."/>
            <person name="Quail M.A."/>
            <person name="Sharp S."/>
            <person name="Cherevach I."/>
            <person name="Churcher C."/>
            <person name="Goodhead I."/>
            <person name="Hauser H."/>
            <person name="Holroyd N."/>
            <person name="Mungall K."/>
            <person name="Scott P."/>
            <person name="Walker D."/>
            <person name="White B."/>
            <person name="Rose H."/>
            <person name="Iversen P."/>
            <person name="Mil-Homens D."/>
            <person name="Rocha E.P."/>
            <person name="Fialho A.M."/>
            <person name="Baldwin A."/>
            <person name="Dowson C."/>
            <person name="Barrell B.G."/>
            <person name="Govan J.R."/>
            <person name="Vandamme P."/>
            <person name="Hart C.A."/>
            <person name="Mahenthiralingam E."/>
            <person name="Parkhill J."/>
        </authorList>
    </citation>
    <scope>NUCLEOTIDE SEQUENCE [LARGE SCALE GENOMIC DNA]</scope>
    <source>
        <strain evidence="10">ATCC BAA-245 / DSM 16553 / LMG 16656 / NCTC 13227 / J2315 / CF5610</strain>
        <plasmid evidence="9">pBCJ2315</plasmid>
    </source>
</reference>
<evidence type="ECO:0000313" key="9">
    <source>
        <dbReference type="EMBL" id="CAR57744.1"/>
    </source>
</evidence>
<dbReference type="KEGG" id="bcj:pBCA036"/>
<keyword evidence="7" id="KW-0732">Signal</keyword>
<proteinExistence type="inferred from homology"/>
<accession>B4EQH3</accession>
<dbReference type="InterPro" id="IPR025202">
    <property type="entry name" value="PLD-like_dom"/>
</dbReference>
<evidence type="ECO:0000256" key="1">
    <source>
        <dbReference type="ARBA" id="ARBA00000798"/>
    </source>
</evidence>
<dbReference type="PANTHER" id="PTHR43856">
    <property type="entry name" value="CARDIOLIPIN HYDROLASE"/>
    <property type="match status" value="1"/>
</dbReference>
<dbReference type="BioCyc" id="BCEN216591:G1G1V-7855-MONOMER"/>
<feature type="chain" id="PRO_5002801697" description="phospholipase D" evidence="7">
    <location>
        <begin position="37"/>
        <end position="192"/>
    </location>
</feature>
<organism evidence="9 10">
    <name type="scientific">Burkholderia cenocepacia (strain ATCC BAA-245 / DSM 16553 / LMG 16656 / NCTC 13227 / J2315 / CF5610)</name>
    <name type="common">Burkholderia cepacia (strain J2315)</name>
    <dbReference type="NCBI Taxonomy" id="216591"/>
    <lineage>
        <taxon>Bacteria</taxon>
        <taxon>Pseudomonadati</taxon>
        <taxon>Pseudomonadota</taxon>
        <taxon>Betaproteobacteria</taxon>
        <taxon>Burkholderiales</taxon>
        <taxon>Burkholderiaceae</taxon>
        <taxon>Burkholderia</taxon>
        <taxon>Burkholderia cepacia complex</taxon>
    </lineage>
</organism>
<geneLocation type="plasmid" evidence="9 10">
    <name>pBCJ2315</name>
</geneLocation>
<sequence>MNRSEVARHQSSLSNMLAAAMIALAANAAAAQPAYAAVTCAVDVGYSPEGTAEQLVLTALERARQSVRLAAYTFTSPTVARALVGAKRRGIDVAVLADAKESMKRTQQAALNVLVQAGIPTRTISAYAIHHDKFIVIDGAAVETGSFNFSAAAARRNSENVVLLTGCPDLARSYLNHWQSRWNQGADYTLAY</sequence>
<comment type="catalytic activity">
    <reaction evidence="1">
        <text>a 1,2-diacyl-sn-glycero-3-phosphocholine + H2O = a 1,2-diacyl-sn-glycero-3-phosphate + choline + H(+)</text>
        <dbReference type="Rhea" id="RHEA:14445"/>
        <dbReference type="ChEBI" id="CHEBI:15354"/>
        <dbReference type="ChEBI" id="CHEBI:15377"/>
        <dbReference type="ChEBI" id="CHEBI:15378"/>
        <dbReference type="ChEBI" id="CHEBI:57643"/>
        <dbReference type="ChEBI" id="CHEBI:58608"/>
        <dbReference type="EC" id="3.1.4.4"/>
    </reaction>
</comment>
<dbReference type="CDD" id="cd09170">
    <property type="entry name" value="PLDc_Nuc"/>
    <property type="match status" value="1"/>
</dbReference>
<dbReference type="PANTHER" id="PTHR43856:SF1">
    <property type="entry name" value="MITOCHONDRIAL CARDIOLIPIN HYDROLASE"/>
    <property type="match status" value="1"/>
</dbReference>
<evidence type="ECO:0000256" key="4">
    <source>
        <dbReference type="ARBA" id="ARBA00022801"/>
    </source>
</evidence>
<evidence type="ECO:0000259" key="8">
    <source>
        <dbReference type="PROSITE" id="PS50035"/>
    </source>
</evidence>
<dbReference type="Gene3D" id="3.30.870.10">
    <property type="entry name" value="Endonuclease Chain A"/>
    <property type="match status" value="1"/>
</dbReference>
<dbReference type="GO" id="GO:0006793">
    <property type="term" value="P:phosphorus metabolic process"/>
    <property type="evidence" value="ECO:0007669"/>
    <property type="project" value="UniProtKB-ARBA"/>
</dbReference>
<dbReference type="HOGENOM" id="CLU_080814_3_1_4"/>
<keyword evidence="10" id="KW-1185">Reference proteome</keyword>
<dbReference type="PROSITE" id="PS50035">
    <property type="entry name" value="PLD"/>
    <property type="match status" value="1"/>
</dbReference>
<evidence type="ECO:0000256" key="3">
    <source>
        <dbReference type="ARBA" id="ARBA00012027"/>
    </source>
</evidence>
<evidence type="ECO:0000256" key="6">
    <source>
        <dbReference type="ARBA" id="ARBA00023098"/>
    </source>
</evidence>
<dbReference type="RefSeq" id="WP_006493945.1">
    <property type="nucleotide sequence ID" value="NC_011003.1"/>
</dbReference>
<dbReference type="Proteomes" id="UP000001035">
    <property type="component" value="Plasmid pBCJ2315"/>
</dbReference>
<feature type="domain" description="PLD phosphodiesterase" evidence="8">
    <location>
        <begin position="126"/>
        <end position="153"/>
    </location>
</feature>
<dbReference type="eggNOG" id="COG1502">
    <property type="taxonomic scope" value="Bacteria"/>
</dbReference>
<dbReference type="GO" id="GO:0004630">
    <property type="term" value="F:phospholipase D activity"/>
    <property type="evidence" value="ECO:0007669"/>
    <property type="project" value="UniProtKB-EC"/>
</dbReference>
<protein>
    <recommendedName>
        <fullName evidence="3">phospholipase D</fullName>
        <ecNumber evidence="3">3.1.4.4</ecNumber>
    </recommendedName>
</protein>
<keyword evidence="6" id="KW-0443">Lipid metabolism</keyword>
<dbReference type="InterPro" id="IPR051406">
    <property type="entry name" value="PLD_domain"/>
</dbReference>
<dbReference type="EMBL" id="AM747723">
    <property type="protein sequence ID" value="CAR57744.1"/>
    <property type="molecule type" value="Genomic_DNA"/>
</dbReference>
<keyword evidence="5" id="KW-0442">Lipid degradation</keyword>
<evidence type="ECO:0000256" key="2">
    <source>
        <dbReference type="ARBA" id="ARBA00008664"/>
    </source>
</evidence>